<accession>A0ABD1DTC9</accession>
<keyword evidence="3" id="KW-0862">Zinc</keyword>
<evidence type="ECO:0000256" key="1">
    <source>
        <dbReference type="ARBA" id="ARBA00022723"/>
    </source>
</evidence>
<reference evidence="5 6" key="1">
    <citation type="submission" date="2024-05" db="EMBL/GenBank/DDBJ databases">
        <title>Culex pipiens pipiens assembly and annotation.</title>
        <authorList>
            <person name="Alout H."/>
            <person name="Durand T."/>
        </authorList>
    </citation>
    <scope>NUCLEOTIDE SEQUENCE [LARGE SCALE GENOMIC DNA]</scope>
    <source>
        <strain evidence="5">HA-2024</strain>
        <tissue evidence="5">Whole body</tissue>
    </source>
</reference>
<dbReference type="GO" id="GO:0008270">
    <property type="term" value="F:zinc ion binding"/>
    <property type="evidence" value="ECO:0007669"/>
    <property type="project" value="UniProtKB-KW"/>
</dbReference>
<dbReference type="Proteomes" id="UP001562425">
    <property type="component" value="Unassembled WGS sequence"/>
</dbReference>
<keyword evidence="1" id="KW-0479">Metal-binding</keyword>
<name>A0ABD1DTC9_CULPP</name>
<evidence type="ECO:0000259" key="4">
    <source>
        <dbReference type="Pfam" id="PF04500"/>
    </source>
</evidence>
<feature type="domain" description="FLYWCH-type" evidence="4">
    <location>
        <begin position="43"/>
        <end position="106"/>
    </location>
</feature>
<keyword evidence="2" id="KW-0863">Zinc-finger</keyword>
<dbReference type="Gene3D" id="2.20.25.240">
    <property type="match status" value="1"/>
</dbReference>
<sequence>MNSSTALREISSPPDKVFLIGNVLAGSPPKPFVLDDQPLVLFQSQRGKHLLVFENYTFSKNNTVGDTTYWACRVVTNHVKCTARASTTRKANGLFRIMLGNATHNHLPKMTNRMLVQSANDNNVFYMKA</sequence>
<dbReference type="InterPro" id="IPR007588">
    <property type="entry name" value="Znf_FLYWCH"/>
</dbReference>
<evidence type="ECO:0000313" key="5">
    <source>
        <dbReference type="EMBL" id="KAL1402709.1"/>
    </source>
</evidence>
<keyword evidence="6" id="KW-1185">Reference proteome</keyword>
<dbReference type="Pfam" id="PF04500">
    <property type="entry name" value="FLYWCH"/>
    <property type="match status" value="1"/>
</dbReference>
<dbReference type="AlphaFoldDB" id="A0ABD1DTC9"/>
<gene>
    <name evidence="5" type="ORF">pipiens_005969</name>
</gene>
<dbReference type="EMBL" id="JBEHCU010002596">
    <property type="protein sequence ID" value="KAL1402709.1"/>
    <property type="molecule type" value="Genomic_DNA"/>
</dbReference>
<organism evidence="5 6">
    <name type="scientific">Culex pipiens pipiens</name>
    <name type="common">Northern house mosquito</name>
    <dbReference type="NCBI Taxonomy" id="38569"/>
    <lineage>
        <taxon>Eukaryota</taxon>
        <taxon>Metazoa</taxon>
        <taxon>Ecdysozoa</taxon>
        <taxon>Arthropoda</taxon>
        <taxon>Hexapoda</taxon>
        <taxon>Insecta</taxon>
        <taxon>Pterygota</taxon>
        <taxon>Neoptera</taxon>
        <taxon>Endopterygota</taxon>
        <taxon>Diptera</taxon>
        <taxon>Nematocera</taxon>
        <taxon>Culicoidea</taxon>
        <taxon>Culicidae</taxon>
        <taxon>Culicinae</taxon>
        <taxon>Culicini</taxon>
        <taxon>Culex</taxon>
        <taxon>Culex</taxon>
    </lineage>
</organism>
<comment type="caution">
    <text evidence="5">The sequence shown here is derived from an EMBL/GenBank/DDBJ whole genome shotgun (WGS) entry which is preliminary data.</text>
</comment>
<evidence type="ECO:0000313" key="6">
    <source>
        <dbReference type="Proteomes" id="UP001562425"/>
    </source>
</evidence>
<protein>
    <recommendedName>
        <fullName evidence="4">FLYWCH-type domain-containing protein</fullName>
    </recommendedName>
</protein>
<proteinExistence type="predicted"/>
<evidence type="ECO:0000256" key="3">
    <source>
        <dbReference type="ARBA" id="ARBA00022833"/>
    </source>
</evidence>
<evidence type="ECO:0000256" key="2">
    <source>
        <dbReference type="ARBA" id="ARBA00022771"/>
    </source>
</evidence>